<gene>
    <name evidence="2" type="ORF">GXX48_23095</name>
</gene>
<evidence type="ECO:0000313" key="3">
    <source>
        <dbReference type="Proteomes" id="UP000551563"/>
    </source>
</evidence>
<keyword evidence="1" id="KW-0472">Membrane</keyword>
<protein>
    <submittedName>
        <fullName evidence="2">Uncharacterized protein</fullName>
    </submittedName>
</protein>
<dbReference type="EMBL" id="DUMN01000660">
    <property type="protein sequence ID" value="HHV70488.1"/>
    <property type="molecule type" value="Genomic_DNA"/>
</dbReference>
<sequence>MPDNETDLRARVVGLEHAAQTSNQRLTTLEAWQRQRDIDSARHDEKWVAMDARIDTRFSGLESSVKSIQSTLSRIMWIVISGIGTAFVVFVISGGLKLI</sequence>
<organism evidence="2 3">
    <name type="scientific">Brucella intermedia</name>
    <dbReference type="NCBI Taxonomy" id="94625"/>
    <lineage>
        <taxon>Bacteria</taxon>
        <taxon>Pseudomonadati</taxon>
        <taxon>Pseudomonadota</taxon>
        <taxon>Alphaproteobacteria</taxon>
        <taxon>Hyphomicrobiales</taxon>
        <taxon>Brucellaceae</taxon>
        <taxon>Brucella/Ochrobactrum group</taxon>
        <taxon>Brucella</taxon>
    </lineage>
</organism>
<keyword evidence="1" id="KW-1133">Transmembrane helix</keyword>
<evidence type="ECO:0000256" key="1">
    <source>
        <dbReference type="SAM" id="Phobius"/>
    </source>
</evidence>
<reference evidence="2 3" key="1">
    <citation type="journal article" date="2020" name="Biotechnol. Biofuels">
        <title>New insights from the biogas microbiome by comprehensive genome-resolved metagenomics of nearly 1600 species originating from multiple anaerobic digesters.</title>
        <authorList>
            <person name="Campanaro S."/>
            <person name="Treu L."/>
            <person name="Rodriguez-R L.M."/>
            <person name="Kovalovszki A."/>
            <person name="Ziels R.M."/>
            <person name="Maus I."/>
            <person name="Zhu X."/>
            <person name="Kougias P.G."/>
            <person name="Basile A."/>
            <person name="Luo G."/>
            <person name="Schluter A."/>
            <person name="Konstantinidis K.T."/>
            <person name="Angelidaki I."/>
        </authorList>
    </citation>
    <scope>NUCLEOTIDE SEQUENCE [LARGE SCALE GENOMIC DNA]</scope>
    <source>
        <strain evidence="2">AS04akNAM_66</strain>
    </source>
</reference>
<dbReference type="Proteomes" id="UP000551563">
    <property type="component" value="Unassembled WGS sequence"/>
</dbReference>
<proteinExistence type="predicted"/>
<dbReference type="AlphaFoldDB" id="A0A7V6PGD8"/>
<feature type="transmembrane region" description="Helical" evidence="1">
    <location>
        <begin position="75"/>
        <end position="96"/>
    </location>
</feature>
<name>A0A7V6PGD8_9HYPH</name>
<dbReference type="RefSeq" id="WP_043714452.1">
    <property type="nucleotide sequence ID" value="NZ_CP122439.1"/>
</dbReference>
<keyword evidence="1" id="KW-0812">Transmembrane</keyword>
<accession>A0A7V6PGD8</accession>
<evidence type="ECO:0000313" key="2">
    <source>
        <dbReference type="EMBL" id="HHV70488.1"/>
    </source>
</evidence>
<comment type="caution">
    <text evidence="2">The sequence shown here is derived from an EMBL/GenBank/DDBJ whole genome shotgun (WGS) entry which is preliminary data.</text>
</comment>